<comment type="subcellular location">
    <subcellularLocation>
        <location evidence="1">Secreted</location>
    </subcellularLocation>
</comment>
<dbReference type="GO" id="GO:0006508">
    <property type="term" value="P:proteolysis"/>
    <property type="evidence" value="ECO:0007669"/>
    <property type="project" value="InterPro"/>
</dbReference>
<keyword evidence="4" id="KW-0204">Cytolysis</keyword>
<dbReference type="Gene3D" id="3.50.4.10">
    <property type="entry name" value="Hepatocyte Growth Factor"/>
    <property type="match status" value="1"/>
</dbReference>
<evidence type="ECO:0000256" key="5">
    <source>
        <dbReference type="ARBA" id="ARBA00023157"/>
    </source>
</evidence>
<dbReference type="PANTHER" id="PTHR45742:SF8">
    <property type="entry name" value="FLOCCULATION PROTEIN FLO11"/>
    <property type="match status" value="1"/>
</dbReference>
<evidence type="ECO:0000256" key="2">
    <source>
        <dbReference type="ARBA" id="ARBA00022525"/>
    </source>
</evidence>
<feature type="signal peptide" evidence="6">
    <location>
        <begin position="1"/>
        <end position="19"/>
    </location>
</feature>
<dbReference type="PANTHER" id="PTHR45742">
    <property type="entry name" value="COMPLEMENT COMPONENT C6"/>
    <property type="match status" value="1"/>
</dbReference>
<protein>
    <submittedName>
        <fullName evidence="9">Perforin-1-like</fullName>
    </submittedName>
</protein>
<gene>
    <name evidence="9" type="ORF">PROFUN_12132</name>
</gene>
<evidence type="ECO:0000259" key="7">
    <source>
        <dbReference type="PROSITE" id="PS50948"/>
    </source>
</evidence>
<feature type="domain" description="Apple" evidence="7">
    <location>
        <begin position="30"/>
        <end position="101"/>
    </location>
</feature>
<keyword evidence="6" id="KW-0732">Signal</keyword>
<dbReference type="Pfam" id="PF01823">
    <property type="entry name" value="MACPF"/>
    <property type="match status" value="1"/>
</dbReference>
<dbReference type="PROSITE" id="PS51412">
    <property type="entry name" value="MACPF_2"/>
    <property type="match status" value="1"/>
</dbReference>
<evidence type="ECO:0000259" key="8">
    <source>
        <dbReference type="PROSITE" id="PS51412"/>
    </source>
</evidence>
<keyword evidence="3" id="KW-0677">Repeat</keyword>
<feature type="chain" id="PRO_5015200392" evidence="6">
    <location>
        <begin position="20"/>
        <end position="1486"/>
    </location>
</feature>
<accession>A0A2P6N8A1</accession>
<keyword evidence="10" id="KW-1185">Reference proteome</keyword>
<dbReference type="Pfam" id="PF14295">
    <property type="entry name" value="PAN_4"/>
    <property type="match status" value="2"/>
</dbReference>
<dbReference type="InterPro" id="IPR000177">
    <property type="entry name" value="Apple"/>
</dbReference>
<name>A0A2P6N8A1_9EUKA</name>
<dbReference type="OrthoDB" id="21110at2759"/>
<feature type="domain" description="MACPF" evidence="8">
    <location>
        <begin position="536"/>
        <end position="876"/>
    </location>
</feature>
<dbReference type="InParanoid" id="A0A2P6N8A1"/>
<keyword evidence="5" id="KW-1015">Disulfide bond</keyword>
<dbReference type="Proteomes" id="UP000241769">
    <property type="component" value="Unassembled WGS sequence"/>
</dbReference>
<comment type="caution">
    <text evidence="9">The sequence shown here is derived from an EMBL/GenBank/DDBJ whole genome shotgun (WGS) entry which is preliminary data.</text>
</comment>
<evidence type="ECO:0000313" key="9">
    <source>
        <dbReference type="EMBL" id="PRP80174.1"/>
    </source>
</evidence>
<organism evidence="9 10">
    <name type="scientific">Planoprotostelium fungivorum</name>
    <dbReference type="NCBI Taxonomy" id="1890364"/>
    <lineage>
        <taxon>Eukaryota</taxon>
        <taxon>Amoebozoa</taxon>
        <taxon>Evosea</taxon>
        <taxon>Variosea</taxon>
        <taxon>Cavosteliida</taxon>
        <taxon>Cavosteliaceae</taxon>
        <taxon>Planoprotostelium</taxon>
    </lineage>
</organism>
<evidence type="ECO:0000256" key="4">
    <source>
        <dbReference type="ARBA" id="ARBA00022852"/>
    </source>
</evidence>
<evidence type="ECO:0000256" key="6">
    <source>
        <dbReference type="SAM" id="SignalP"/>
    </source>
</evidence>
<evidence type="ECO:0000313" key="10">
    <source>
        <dbReference type="Proteomes" id="UP000241769"/>
    </source>
</evidence>
<dbReference type="SMART" id="SM00457">
    <property type="entry name" value="MACPF"/>
    <property type="match status" value="1"/>
</dbReference>
<evidence type="ECO:0000256" key="1">
    <source>
        <dbReference type="ARBA" id="ARBA00004613"/>
    </source>
</evidence>
<keyword evidence="2" id="KW-0964">Secreted</keyword>
<dbReference type="EMBL" id="MDYQ01000159">
    <property type="protein sequence ID" value="PRP80174.1"/>
    <property type="molecule type" value="Genomic_DNA"/>
</dbReference>
<dbReference type="InterPro" id="IPR020864">
    <property type="entry name" value="MACPF"/>
</dbReference>
<evidence type="ECO:0000256" key="3">
    <source>
        <dbReference type="ARBA" id="ARBA00022737"/>
    </source>
</evidence>
<dbReference type="GO" id="GO:0005576">
    <property type="term" value="C:extracellular region"/>
    <property type="evidence" value="ECO:0007669"/>
    <property type="project" value="UniProtKB-SubCell"/>
</dbReference>
<reference evidence="9 10" key="1">
    <citation type="journal article" date="2018" name="Genome Biol. Evol.">
        <title>Multiple Roots of Fruiting Body Formation in Amoebozoa.</title>
        <authorList>
            <person name="Hillmann F."/>
            <person name="Forbes G."/>
            <person name="Novohradska S."/>
            <person name="Ferling I."/>
            <person name="Riege K."/>
            <person name="Groth M."/>
            <person name="Westermann M."/>
            <person name="Marz M."/>
            <person name="Spaller T."/>
            <person name="Winckler T."/>
            <person name="Schaap P."/>
            <person name="Glockner G."/>
        </authorList>
    </citation>
    <scope>NUCLEOTIDE SEQUENCE [LARGE SCALE GENOMIC DNA]</scope>
    <source>
        <strain evidence="9 10">Jena</strain>
    </source>
</reference>
<dbReference type="InterPro" id="IPR003609">
    <property type="entry name" value="Pan_app"/>
</dbReference>
<dbReference type="SMART" id="SM00223">
    <property type="entry name" value="APPLE"/>
    <property type="match status" value="1"/>
</dbReference>
<proteinExistence type="predicted"/>
<dbReference type="PROSITE" id="PS50948">
    <property type="entry name" value="PAN"/>
    <property type="match status" value="1"/>
</dbReference>
<sequence length="1486" mass="161429">MLLRGLLLTIVLLSTQAFGQQELSGIYGPFDEGKNYTGFDIQYISGFSVEQCQISCYNEPKCNAFSYDSCVTGCWLKAINTVNSTQSACQRSRFITAPRSCLIATPDGKAIFDLTAPKGGFRAPNKDYIYWFDYCGSPPDCVYGSDETTTTTGLCQIGVVNPEYNGYRIETSSDTRTGKVDLICREGPAELVFISESPILTYNFKMYAPCTMNNISSAEPVAKLGGVVVMTGQLIPNKSVEVRIGDRFFSDAAIATQGDIGSGTNVTLWECINLCEASTGCKSISWKGYTCWLNQIGTASPNNSIGTTYVLVSGQPCGGVEIRGDKIICSAAAGSGMQDVAVWNGQLKSYKKMIIYMNPLSYTLVKSNDTIILQCGNKYLSTQQTVSWIDDRDRASRYNSMAADEDYMYLKYTSGGVEKYLTIDGTTLIQSTVPSEAAKFMIKNGIGSQNTTLMQTNGNYLACTESTLFTQSSPGNIRIIKVIDSTSREQQNTPLYGVSQVSCLKSQYGLQNCRESLGTIHRPLQPGLYYNNADSLGNMLSNSVTYRLPGYYHFAHGVSGLTGEELPATLFDLHFCDGQTETIQDMYRGNFYQVPTELDAVPAPSCQFESVTKRYSSSNSIARSEDTKSAFSTTIKAEGGFLGVNVNAEASLHGSEEVKTASEKKSENSGQLAITETSCITSRVRRNDNVSFSNEFINDLAICINSNNASVWEDLIGKYGTHYYKEASLGGRLKMVSSVSREYYFSQSSLETNKELGGSFSAGASGAGWSAEASASYNEYQYDSYDEQSEFEGQTSKTSIISIGGAPGSYGPMGDSGSGANSYGDWAATTDLLPMPIEYSVGLIGTLLPILAGGVAVRRQWFDALASVIARGSTGADNSTEYMITIQMYSAWEIPNGDVNEPNPSFGPFAFKMRGDQEMPYWMPLGDQSIESSMIYQWGSTTSFSVRTLSIGEIRHLDISDLRRIAGATNGDDPSGWPVKSIQVIDVSTAREYNFGGATPLDLWRCQGSTCGGAAKCASGYPSSCTLFSDYPNNRIKTVITWSNPPLLGSSSDIKITYTGSKGSTYHIVQNNLCRDYVCGGKDSNGRTTHILNENPLGLLNGIKLELFSRLPTSIGSGSCTGRAMISFQNSMCQDSIWRYGLIQQLPSDTFLGLDQTDVQFRDCSSGNKIIIAYNGKDVPTRFTSSGICKDGGKLNVEVALYTPLASTGSIKLTNNNQSQSIIVTVMQAYPGAIMQQISTGWSTDGINITLTPTNLTIPIQPTTSISSIQTTTYDVNGTATVFISTKNIFLSQEATIPKMTTACATFIPNRIRSGPLVISNLCNGTTSTDNNGCMNTLDSYNLVDPLHQFYVASGFVTKDEDIPTLSSQDKLNIAASCSSVPSNTQRVTPVPIRSSRDLRGSILHGWPWDIFHSCAYHFWPFITVAGLNVKATAFPDVFVHLTMHLIIHSAACQLGISDATRLASSLVLAGCLWNAYLAYYSRVVW</sequence>
<dbReference type="GO" id="GO:0031640">
    <property type="term" value="P:killing of cells of another organism"/>
    <property type="evidence" value="ECO:0007669"/>
    <property type="project" value="UniProtKB-KW"/>
</dbReference>